<dbReference type="AlphaFoldDB" id="A0A380LH95"/>
<dbReference type="InterPro" id="IPR036388">
    <property type="entry name" value="WH-like_DNA-bd_sf"/>
</dbReference>
<dbReference type="PANTHER" id="PTHR30595">
    <property type="entry name" value="GLPR-RELATED TRANSCRIPTIONAL REPRESSOR"/>
    <property type="match status" value="1"/>
</dbReference>
<dbReference type="Pfam" id="PF13412">
    <property type="entry name" value="HTH_24"/>
    <property type="match status" value="1"/>
</dbReference>
<dbReference type="InterPro" id="IPR038461">
    <property type="entry name" value="Schlafen_AlbA_2_dom_sf"/>
</dbReference>
<evidence type="ECO:0000313" key="2">
    <source>
        <dbReference type="EMBL" id="SUO03218.1"/>
    </source>
</evidence>
<dbReference type="InterPro" id="IPR038475">
    <property type="entry name" value="RecG_C_sf"/>
</dbReference>
<evidence type="ECO:0000259" key="1">
    <source>
        <dbReference type="Pfam" id="PF04326"/>
    </source>
</evidence>
<dbReference type="RefSeq" id="WP_022790475.1">
    <property type="nucleotide sequence ID" value="NZ_UHFX01000003.1"/>
</dbReference>
<dbReference type="Proteomes" id="UP000255523">
    <property type="component" value="Unassembled WGS sequence"/>
</dbReference>
<reference evidence="2 3" key="1">
    <citation type="submission" date="2018-06" db="EMBL/GenBank/DDBJ databases">
        <authorList>
            <consortium name="Pathogen Informatics"/>
            <person name="Doyle S."/>
        </authorList>
    </citation>
    <scope>NUCLEOTIDE SEQUENCE [LARGE SCALE GENOMIC DNA]</scope>
    <source>
        <strain evidence="2 3">NCTC11087</strain>
    </source>
</reference>
<sequence>MNLGIENEYQEFKEGLGQLDKGLKSIVAMLNKHGQGTVYYGVKDDGNICGISIGKNTLMDIRNRITDKIEPRIYADILVLTDEKSRKYVRVAARGYDIPYSFDGRYYIRNVSADEHASNEILRKMLSTSDSDILRQMESPNQNPTFNSLFAILAGNGIHPSATREFYSNYSLINRNGKFNMNAYLLSDRNSISLKVITFEGTDKSVMSKRTEYGGKCLLVSISEVMQYFETINITKVNLNNAIREELPLFDFPSFREAWINACLHNDWKSEIAPSIYMFDNRIEIVSYGGLPFSLSKEGFYQGTSVPVNKSLLMIFMAAKYAEQSGHGIPTIVEKYGKEVFSFDDGMLKVTIPLAFDRPDVEARKNLLYKSGLTENQKKVYDILSYNGNLSLQNVADEIGISLGATKKICAKLQSFGILERVGSRKKGQWITK</sequence>
<dbReference type="InterPro" id="IPR036390">
    <property type="entry name" value="WH_DNA-bd_sf"/>
</dbReference>
<dbReference type="Gene3D" id="3.30.950.30">
    <property type="entry name" value="Schlafen, AAA domain"/>
    <property type="match status" value="1"/>
</dbReference>
<evidence type="ECO:0000313" key="3">
    <source>
        <dbReference type="Proteomes" id="UP000255523"/>
    </source>
</evidence>
<keyword evidence="3" id="KW-1185">Reference proteome</keyword>
<feature type="domain" description="Schlafen AlbA-2" evidence="1">
    <location>
        <begin position="6"/>
        <end position="117"/>
    </location>
</feature>
<gene>
    <name evidence="2" type="ORF">NCTC11087_00070</name>
</gene>
<dbReference type="Gene3D" id="3.30.565.60">
    <property type="match status" value="1"/>
</dbReference>
<organism evidence="2 3">
    <name type="scientific">Faecalicoccus pleomorphus</name>
    <dbReference type="NCBI Taxonomy" id="1323"/>
    <lineage>
        <taxon>Bacteria</taxon>
        <taxon>Bacillati</taxon>
        <taxon>Bacillota</taxon>
        <taxon>Erysipelotrichia</taxon>
        <taxon>Erysipelotrichales</taxon>
        <taxon>Erysipelotrichaceae</taxon>
        <taxon>Faecalicoccus</taxon>
    </lineage>
</organism>
<dbReference type="Pfam" id="PF13749">
    <property type="entry name" value="HATPase_c_4"/>
    <property type="match status" value="1"/>
</dbReference>
<dbReference type="SUPFAM" id="SSF46785">
    <property type="entry name" value="Winged helix' DNA-binding domain"/>
    <property type="match status" value="1"/>
</dbReference>
<dbReference type="GeneID" id="77461072"/>
<dbReference type="Gene3D" id="1.10.10.10">
    <property type="entry name" value="Winged helix-like DNA-binding domain superfamily/Winged helix DNA-binding domain"/>
    <property type="match status" value="1"/>
</dbReference>
<dbReference type="InterPro" id="IPR007421">
    <property type="entry name" value="Schlafen_AlbA_2_dom"/>
</dbReference>
<protein>
    <submittedName>
        <fullName evidence="2">Divergent AAA domain</fullName>
    </submittedName>
</protein>
<accession>A0A380LH95</accession>
<proteinExistence type="predicted"/>
<dbReference type="Pfam" id="PF04326">
    <property type="entry name" value="SLFN_AlbA_2"/>
    <property type="match status" value="1"/>
</dbReference>
<dbReference type="OrthoDB" id="9813719at2"/>
<name>A0A380LH95_9FIRM</name>
<dbReference type="PANTHER" id="PTHR30595:SF6">
    <property type="entry name" value="SCHLAFEN ALBA-2 DOMAIN-CONTAINING PROTEIN"/>
    <property type="match status" value="1"/>
</dbReference>
<dbReference type="EMBL" id="UHFX01000003">
    <property type="protein sequence ID" value="SUO03218.1"/>
    <property type="molecule type" value="Genomic_DNA"/>
</dbReference>